<organism evidence="2 3">
    <name type="scientific">Oesophagostomum dentatum</name>
    <name type="common">Nodular worm</name>
    <dbReference type="NCBI Taxonomy" id="61180"/>
    <lineage>
        <taxon>Eukaryota</taxon>
        <taxon>Metazoa</taxon>
        <taxon>Ecdysozoa</taxon>
        <taxon>Nematoda</taxon>
        <taxon>Chromadorea</taxon>
        <taxon>Rhabditida</taxon>
        <taxon>Rhabditina</taxon>
        <taxon>Rhabditomorpha</taxon>
        <taxon>Strongyloidea</taxon>
        <taxon>Strongylidae</taxon>
        <taxon>Oesophagostomum</taxon>
    </lineage>
</organism>
<sequence length="75" mass="8265">MNWFLLSLTLFAIVGAAEGLTCQLMDVPILELVSEEACRASCRVQDCDTGYCKYRGGRKICICSRCAGGGKKKRR</sequence>
<accession>A0A0B1TEX9</accession>
<dbReference type="PANTHER" id="PTHR37971:SF1">
    <property type="entry name" value="ANTIBACTERIAL FACTOR-RELATED PEPTIDE 1-RELATED"/>
    <property type="match status" value="1"/>
</dbReference>
<dbReference type="Pfam" id="PF16839">
    <property type="entry name" value="Antimicrobial25"/>
    <property type="match status" value="1"/>
</dbReference>
<dbReference type="OrthoDB" id="5786696at2759"/>
<dbReference type="AlphaFoldDB" id="A0A0B1TEX9"/>
<gene>
    <name evidence="2" type="ORF">OESDEN_04216</name>
</gene>
<dbReference type="InterPro" id="IPR038204">
    <property type="entry name" value="Abf-1/2_sf"/>
</dbReference>
<evidence type="ECO:0000256" key="1">
    <source>
        <dbReference type="SAM" id="SignalP"/>
    </source>
</evidence>
<dbReference type="EMBL" id="KN549835">
    <property type="protein sequence ID" value="KHJ95829.1"/>
    <property type="molecule type" value="Genomic_DNA"/>
</dbReference>
<reference evidence="2 3" key="1">
    <citation type="submission" date="2014-03" db="EMBL/GenBank/DDBJ databases">
        <title>Draft genome of the hookworm Oesophagostomum dentatum.</title>
        <authorList>
            <person name="Mitreva M."/>
        </authorList>
    </citation>
    <scope>NUCLEOTIDE SEQUENCE [LARGE SCALE GENOMIC DNA]</scope>
    <source>
        <strain evidence="2 3">OD-Hann</strain>
    </source>
</reference>
<proteinExistence type="predicted"/>
<evidence type="ECO:0000313" key="3">
    <source>
        <dbReference type="Proteomes" id="UP000053660"/>
    </source>
</evidence>
<dbReference type="Gene3D" id="3.30.30.110">
    <property type="entry name" value="Antibacterial factor-related peptide"/>
    <property type="match status" value="1"/>
</dbReference>
<dbReference type="GO" id="GO:0098542">
    <property type="term" value="P:defense response to other organism"/>
    <property type="evidence" value="ECO:0007669"/>
    <property type="project" value="InterPro"/>
</dbReference>
<keyword evidence="1" id="KW-0732">Signal</keyword>
<feature type="signal peptide" evidence="1">
    <location>
        <begin position="1"/>
        <end position="19"/>
    </location>
</feature>
<dbReference type="InterPro" id="IPR031770">
    <property type="entry name" value="Abf-1/2"/>
</dbReference>
<name>A0A0B1TEX9_OESDE</name>
<dbReference type="Proteomes" id="UP000053660">
    <property type="component" value="Unassembled WGS sequence"/>
</dbReference>
<dbReference type="PANTHER" id="PTHR37971">
    <property type="entry name" value="ANTIBACTERIAL FACTOR-RELATED PEPTIDE 1-RELATED"/>
    <property type="match status" value="1"/>
</dbReference>
<evidence type="ECO:0000313" key="2">
    <source>
        <dbReference type="EMBL" id="KHJ95829.1"/>
    </source>
</evidence>
<feature type="chain" id="PRO_5002083232" evidence="1">
    <location>
        <begin position="20"/>
        <end position="75"/>
    </location>
</feature>
<protein>
    <submittedName>
        <fullName evidence="2">Uncharacterized protein</fullName>
    </submittedName>
</protein>
<keyword evidence="3" id="KW-1185">Reference proteome</keyword>